<reference evidence="2 3" key="1">
    <citation type="journal article" date="2018" name="MBio">
        <title>Comparative Genomics Reveals the Core Gene Toolbox for the Fungus-Insect Symbiosis.</title>
        <authorList>
            <person name="Wang Y."/>
            <person name="Stata M."/>
            <person name="Wang W."/>
            <person name="Stajich J.E."/>
            <person name="White M.M."/>
            <person name="Moncalvo J.M."/>
        </authorList>
    </citation>
    <scope>NUCLEOTIDE SEQUENCE [LARGE SCALE GENOMIC DNA]</scope>
    <source>
        <strain evidence="2 3">SWE-8-4</strain>
    </source>
</reference>
<dbReference type="Proteomes" id="UP000245383">
    <property type="component" value="Unassembled WGS sequence"/>
</dbReference>
<evidence type="ECO:0000313" key="2">
    <source>
        <dbReference type="EMBL" id="PVU85962.1"/>
    </source>
</evidence>
<dbReference type="EMBL" id="MBFR01000760">
    <property type="protein sequence ID" value="PVU85962.1"/>
    <property type="molecule type" value="Genomic_DNA"/>
</dbReference>
<name>A0A2T9Y0V2_9FUNG</name>
<organism evidence="2 3">
    <name type="scientific">Smittium simulii</name>
    <dbReference type="NCBI Taxonomy" id="133385"/>
    <lineage>
        <taxon>Eukaryota</taxon>
        <taxon>Fungi</taxon>
        <taxon>Fungi incertae sedis</taxon>
        <taxon>Zoopagomycota</taxon>
        <taxon>Kickxellomycotina</taxon>
        <taxon>Harpellomycetes</taxon>
        <taxon>Harpellales</taxon>
        <taxon>Legeriomycetaceae</taxon>
        <taxon>Smittium</taxon>
    </lineage>
</organism>
<proteinExistence type="predicted"/>
<sequence length="229" mass="26792">MKKYFSWAVFFVFSVLLRFSEASNTPKSFLKRETHTLEETEAKENAVSQKIIEIEKFINSSTETQLGEFVALNSTISQSKKYNSENYEKIKSIYYGIKNTDQAIALLYKSLETELADCFFNYEGCGNDSILTKKVFEVFHKYERFLNIRSSMSNTVTEIKEIEDKDYEKLILIHIWFEVEFLNVLAELQSACFIIFSILTPDMYAFVADTLHVLRALFFYPIFTNIDFI</sequence>
<accession>A0A2T9Y0V2</accession>
<dbReference type="AlphaFoldDB" id="A0A2T9Y0V2"/>
<gene>
    <name evidence="2" type="ORF">BB561_006858</name>
</gene>
<keyword evidence="3" id="KW-1185">Reference proteome</keyword>
<keyword evidence="1" id="KW-0732">Signal</keyword>
<feature type="signal peptide" evidence="1">
    <location>
        <begin position="1"/>
        <end position="22"/>
    </location>
</feature>
<evidence type="ECO:0000313" key="3">
    <source>
        <dbReference type="Proteomes" id="UP000245383"/>
    </source>
</evidence>
<protein>
    <submittedName>
        <fullName evidence="2">Uncharacterized protein</fullName>
    </submittedName>
</protein>
<evidence type="ECO:0000256" key="1">
    <source>
        <dbReference type="SAM" id="SignalP"/>
    </source>
</evidence>
<feature type="chain" id="PRO_5015432490" evidence="1">
    <location>
        <begin position="23"/>
        <end position="229"/>
    </location>
</feature>
<comment type="caution">
    <text evidence="2">The sequence shown here is derived from an EMBL/GenBank/DDBJ whole genome shotgun (WGS) entry which is preliminary data.</text>
</comment>